<accession>A0A3B3SUI0</accession>
<dbReference type="Ensembl" id="ENSPKIT00000015313.1">
    <property type="protein sequence ID" value="ENSPKIP00000034402.1"/>
    <property type="gene ID" value="ENSPKIG00000013737.1"/>
</dbReference>
<proteinExistence type="predicted"/>
<dbReference type="Gene3D" id="1.10.238.10">
    <property type="entry name" value="EF-hand"/>
    <property type="match status" value="1"/>
</dbReference>
<dbReference type="GO" id="GO:0005737">
    <property type="term" value="C:cytoplasm"/>
    <property type="evidence" value="ECO:0007669"/>
    <property type="project" value="UniProtKB-SubCell"/>
</dbReference>
<dbReference type="PROSITE" id="PS00018">
    <property type="entry name" value="EF_HAND_1"/>
    <property type="match status" value="1"/>
</dbReference>
<dbReference type="Pfam" id="PF13202">
    <property type="entry name" value="EF-hand_5"/>
    <property type="match status" value="1"/>
</dbReference>
<evidence type="ECO:0000256" key="3">
    <source>
        <dbReference type="ARBA" id="ARBA00022490"/>
    </source>
</evidence>
<reference evidence="9" key="1">
    <citation type="submission" date="2025-05" db="UniProtKB">
        <authorList>
            <consortium name="Ensembl"/>
        </authorList>
    </citation>
    <scope>IDENTIFICATION</scope>
</reference>
<dbReference type="InterPro" id="IPR002048">
    <property type="entry name" value="EF_hand_dom"/>
</dbReference>
<keyword evidence="4" id="KW-0479">Metal-binding</keyword>
<evidence type="ECO:0000256" key="7">
    <source>
        <dbReference type="ARBA" id="ARBA00023136"/>
    </source>
</evidence>
<evidence type="ECO:0000313" key="10">
    <source>
        <dbReference type="Proteomes" id="UP000261540"/>
    </source>
</evidence>
<dbReference type="Gene3D" id="6.10.140.900">
    <property type="match status" value="1"/>
</dbReference>
<dbReference type="InterPro" id="IPR011992">
    <property type="entry name" value="EF-hand-dom_pair"/>
</dbReference>
<name>A0A3B3SUI0_9TELE</name>
<evidence type="ECO:0000256" key="6">
    <source>
        <dbReference type="ARBA" id="ARBA00022837"/>
    </source>
</evidence>
<evidence type="ECO:0000259" key="8">
    <source>
        <dbReference type="PROSITE" id="PS50222"/>
    </source>
</evidence>
<evidence type="ECO:0000256" key="2">
    <source>
        <dbReference type="ARBA" id="ARBA00004496"/>
    </source>
</evidence>
<dbReference type="InterPro" id="IPR018247">
    <property type="entry name" value="EF_Hand_1_Ca_BS"/>
</dbReference>
<keyword evidence="7" id="KW-0472">Membrane</keyword>
<comment type="subcellular location">
    <subcellularLocation>
        <location evidence="2">Cytoplasm</location>
    </subcellularLocation>
    <subcellularLocation>
        <location evidence="1">Endomembrane system</location>
    </subcellularLocation>
</comment>
<dbReference type="GeneTree" id="ENSGT00940000153979"/>
<dbReference type="GO" id="GO:0005509">
    <property type="term" value="F:calcium ion binding"/>
    <property type="evidence" value="ECO:0007669"/>
    <property type="project" value="InterPro"/>
</dbReference>
<dbReference type="PROSITE" id="PS50222">
    <property type="entry name" value="EF_HAND_2"/>
    <property type="match status" value="1"/>
</dbReference>
<dbReference type="PANTHER" id="PTHR46735:SF7">
    <property type="entry name" value="SORCIN"/>
    <property type="match status" value="1"/>
</dbReference>
<dbReference type="AlphaFoldDB" id="A0A3B3SUI0"/>
<dbReference type="GO" id="GO:0012505">
    <property type="term" value="C:endomembrane system"/>
    <property type="evidence" value="ECO:0007669"/>
    <property type="project" value="UniProtKB-SubCell"/>
</dbReference>
<protein>
    <submittedName>
        <fullName evidence="9">Sorcin</fullName>
    </submittedName>
</protein>
<evidence type="ECO:0000256" key="5">
    <source>
        <dbReference type="ARBA" id="ARBA00022737"/>
    </source>
</evidence>
<dbReference type="SMART" id="SM00054">
    <property type="entry name" value="EFh"/>
    <property type="match status" value="2"/>
</dbReference>
<evidence type="ECO:0000313" key="9">
    <source>
        <dbReference type="Ensembl" id="ENSPKIP00000034402.1"/>
    </source>
</evidence>
<evidence type="ECO:0000256" key="1">
    <source>
        <dbReference type="ARBA" id="ARBA00004308"/>
    </source>
</evidence>
<organism evidence="9 10">
    <name type="scientific">Paramormyrops kingsleyae</name>
    <dbReference type="NCBI Taxonomy" id="1676925"/>
    <lineage>
        <taxon>Eukaryota</taxon>
        <taxon>Metazoa</taxon>
        <taxon>Chordata</taxon>
        <taxon>Craniata</taxon>
        <taxon>Vertebrata</taxon>
        <taxon>Euteleostomi</taxon>
        <taxon>Actinopterygii</taxon>
        <taxon>Neopterygii</taxon>
        <taxon>Teleostei</taxon>
        <taxon>Osteoglossocephala</taxon>
        <taxon>Osteoglossomorpha</taxon>
        <taxon>Osteoglossiformes</taxon>
        <taxon>Mormyridae</taxon>
        <taxon>Paramormyrops</taxon>
    </lineage>
</organism>
<dbReference type="PANTHER" id="PTHR46735">
    <property type="entry name" value="CALPAIN, SMALL SUBUNIT 1 A-RELATED"/>
    <property type="match status" value="1"/>
</dbReference>
<keyword evidence="3" id="KW-0963">Cytoplasm</keyword>
<dbReference type="SUPFAM" id="SSF47473">
    <property type="entry name" value="EF-hand"/>
    <property type="match status" value="1"/>
</dbReference>
<keyword evidence="6" id="KW-0106">Calcium</keyword>
<sequence length="227" mass="24841">MSYPGYGGAPGGFAGGYGGAPGAPGFGGFPGQPQDPMMGYFSAVAGQDGQISADELQVCLTQANFSGAYKPFNLETCRLMISMLDRDGSHTMGFNEFKELWNVLYAWKQHFASIDRDQSGSVDPQEMQQAVSSMGMFNWTKSTESLWQCFPIQSSGTHGRSMFLLPTRLSVGPRGPDWEALLYVMSCAWDRSCLIILPLLSLLFQLSWLFVPVRLQNVSGFSLPSCL</sequence>
<keyword evidence="5" id="KW-0677">Repeat</keyword>
<dbReference type="Proteomes" id="UP000261540">
    <property type="component" value="Unplaced"/>
</dbReference>
<dbReference type="Ensembl" id="ENSPKIT00000015300.1">
    <property type="protein sequence ID" value="ENSPKIP00000034389.1"/>
    <property type="gene ID" value="ENSPKIG00000013737.1"/>
</dbReference>
<evidence type="ECO:0000256" key="4">
    <source>
        <dbReference type="ARBA" id="ARBA00022723"/>
    </source>
</evidence>
<feature type="domain" description="EF-hand" evidence="8">
    <location>
        <begin position="107"/>
        <end position="137"/>
    </location>
</feature>
<dbReference type="STRING" id="1676925.ENSPKIP00000034389"/>
<keyword evidence="10" id="KW-1185">Reference proteome</keyword>